<dbReference type="Pfam" id="PF00550">
    <property type="entry name" value="PP-binding"/>
    <property type="match status" value="1"/>
</dbReference>
<reference evidence="2" key="1">
    <citation type="journal article" date="2014" name="Int. J. Syst. Evol. Microbiol.">
        <title>Complete genome sequence of Corynebacterium casei LMG S-19264T (=DSM 44701T), isolated from a smear-ripened cheese.</title>
        <authorList>
            <consortium name="US DOE Joint Genome Institute (JGI-PGF)"/>
            <person name="Walter F."/>
            <person name="Albersmeier A."/>
            <person name="Kalinowski J."/>
            <person name="Ruckert C."/>
        </authorList>
    </citation>
    <scope>NUCLEOTIDE SEQUENCE</scope>
    <source>
        <strain evidence="2">JCM 4790</strain>
    </source>
</reference>
<gene>
    <name evidence="2" type="ORF">GCM10010358_80330</name>
</gene>
<evidence type="ECO:0000313" key="2">
    <source>
        <dbReference type="EMBL" id="GGY16630.1"/>
    </source>
</evidence>
<evidence type="ECO:0000313" key="3">
    <source>
        <dbReference type="Proteomes" id="UP000619244"/>
    </source>
</evidence>
<dbReference type="EMBL" id="BMVU01000110">
    <property type="protein sequence ID" value="GGY16630.1"/>
    <property type="molecule type" value="Genomic_DNA"/>
</dbReference>
<dbReference type="RefSeq" id="WP_190195191.1">
    <property type="nucleotide sequence ID" value="NZ_BMVU01000110.1"/>
</dbReference>
<name>A0A918P2W5_9ACTN</name>
<comment type="caution">
    <text evidence="2">The sequence shown here is derived from an EMBL/GenBank/DDBJ whole genome shotgun (WGS) entry which is preliminary data.</text>
</comment>
<accession>A0A918P2W5</accession>
<dbReference type="InterPro" id="IPR009081">
    <property type="entry name" value="PP-bd_ACP"/>
</dbReference>
<dbReference type="AlphaFoldDB" id="A0A918P2W5"/>
<keyword evidence="3" id="KW-1185">Reference proteome</keyword>
<dbReference type="Proteomes" id="UP000619244">
    <property type="component" value="Unassembled WGS sequence"/>
</dbReference>
<feature type="domain" description="Carrier" evidence="1">
    <location>
        <begin position="3"/>
        <end position="83"/>
    </location>
</feature>
<organism evidence="2 3">
    <name type="scientific">Streptomyces minutiscleroticus</name>
    <dbReference type="NCBI Taxonomy" id="68238"/>
    <lineage>
        <taxon>Bacteria</taxon>
        <taxon>Bacillati</taxon>
        <taxon>Actinomycetota</taxon>
        <taxon>Actinomycetes</taxon>
        <taxon>Kitasatosporales</taxon>
        <taxon>Streptomycetaceae</taxon>
        <taxon>Streptomyces</taxon>
    </lineage>
</organism>
<dbReference type="SUPFAM" id="SSF47336">
    <property type="entry name" value="ACP-like"/>
    <property type="match status" value="1"/>
</dbReference>
<dbReference type="PROSITE" id="PS50075">
    <property type="entry name" value="CARRIER"/>
    <property type="match status" value="1"/>
</dbReference>
<sequence>MTAHTPDEIERLVRAFLAAEADGESEPERDEDLFQSGRMDSLVALHLVTWTESTFGFEVDVDELNLASFVTVAKITDFVADKLGETQSV</sequence>
<evidence type="ECO:0000259" key="1">
    <source>
        <dbReference type="PROSITE" id="PS50075"/>
    </source>
</evidence>
<dbReference type="InterPro" id="IPR036736">
    <property type="entry name" value="ACP-like_sf"/>
</dbReference>
<reference evidence="2" key="2">
    <citation type="submission" date="2020-09" db="EMBL/GenBank/DDBJ databases">
        <authorList>
            <person name="Sun Q."/>
            <person name="Ohkuma M."/>
        </authorList>
    </citation>
    <scope>NUCLEOTIDE SEQUENCE</scope>
    <source>
        <strain evidence="2">JCM 4790</strain>
    </source>
</reference>
<protein>
    <recommendedName>
        <fullName evidence="1">Carrier domain-containing protein</fullName>
    </recommendedName>
</protein>
<proteinExistence type="predicted"/>
<dbReference type="Gene3D" id="1.10.1200.10">
    <property type="entry name" value="ACP-like"/>
    <property type="match status" value="1"/>
</dbReference>